<comment type="caution">
    <text evidence="2">The sequence shown here is derived from an EMBL/GenBank/DDBJ whole genome shotgun (WGS) entry which is preliminary data.</text>
</comment>
<dbReference type="PANTHER" id="PTHR39639:SF1">
    <property type="entry name" value="DUF262 DOMAIN-CONTAINING PROTEIN"/>
    <property type="match status" value="1"/>
</dbReference>
<dbReference type="EMBL" id="MWQY01000030">
    <property type="protein sequence ID" value="ORC30661.1"/>
    <property type="molecule type" value="Genomic_DNA"/>
</dbReference>
<keyword evidence="3" id="KW-1185">Reference proteome</keyword>
<accession>A0A1Y1RTA7</accession>
<dbReference type="PANTHER" id="PTHR39639">
    <property type="entry name" value="CHROMOSOME 16, WHOLE GENOME SHOTGUN SEQUENCE"/>
    <property type="match status" value="1"/>
</dbReference>
<dbReference type="InterPro" id="IPR004919">
    <property type="entry name" value="GmrSD_N"/>
</dbReference>
<dbReference type="RefSeq" id="WP_083052890.1">
    <property type="nucleotide sequence ID" value="NZ_MWQY01000030.1"/>
</dbReference>
<sequence>MPEFPEDLMDYDELEPDELEENYNIEYSLTSYGIDFDVTGLVRRFNAKTVFAPEFQRSFVWNIRKASKFIESLLLGLPVPGIFLLKEDESQKFLIIDGLQRLTSLASYFNNDFLGKKFRLSGVSNAFNGKTINDLPSELKMKLEDTVIHSTVIKADDPIEKNYSSVYLIFERLNTGGMNLSPQEIRNCIYQGEFLKLIIELANNEKFLDILRIDKKRKKHEEICLRLIALSLDYENYTGNMKQFLNNFIDYNKNFEKYSYDMIYTSFISVIDVISNHIDNNVFRPNKGPINLAILDSVYAGLSHLYLNGKKINVGNISDKLLSIIQSTEFQKTIMTGKTHHTESIKNRIRIIIRSLE</sequence>
<protein>
    <recommendedName>
        <fullName evidence="1">GmrSD restriction endonucleases N-terminal domain-containing protein</fullName>
    </recommendedName>
</protein>
<dbReference type="OrthoDB" id="9770340at2"/>
<dbReference type="STRING" id="1963862.B4O97_17905"/>
<dbReference type="AlphaFoldDB" id="A0A1Y1RTA7"/>
<dbReference type="Pfam" id="PF03235">
    <property type="entry name" value="GmrSD_N"/>
    <property type="match status" value="1"/>
</dbReference>
<evidence type="ECO:0000313" key="3">
    <source>
        <dbReference type="Proteomes" id="UP000192343"/>
    </source>
</evidence>
<feature type="domain" description="GmrSD restriction endonucleases N-terminal" evidence="1">
    <location>
        <begin position="49"/>
        <end position="190"/>
    </location>
</feature>
<reference evidence="2 3" key="1">
    <citation type="submission" date="2017-03" db="EMBL/GenBank/DDBJ databases">
        <title>Draft Genome sequence of Marispirochaeta sp. strain JC444.</title>
        <authorList>
            <person name="Shivani Y."/>
            <person name="Subhash Y."/>
            <person name="Sasikala C."/>
            <person name="Ramana C."/>
        </authorList>
    </citation>
    <scope>NUCLEOTIDE SEQUENCE [LARGE SCALE GENOMIC DNA]</scope>
    <source>
        <strain evidence="2 3">JC444</strain>
    </source>
</reference>
<evidence type="ECO:0000313" key="2">
    <source>
        <dbReference type="EMBL" id="ORC30661.1"/>
    </source>
</evidence>
<name>A0A1Y1RTA7_9SPIO</name>
<organism evidence="2 3">
    <name type="scientific">Marispirochaeta aestuarii</name>
    <dbReference type="NCBI Taxonomy" id="1963862"/>
    <lineage>
        <taxon>Bacteria</taxon>
        <taxon>Pseudomonadati</taxon>
        <taxon>Spirochaetota</taxon>
        <taxon>Spirochaetia</taxon>
        <taxon>Spirochaetales</taxon>
        <taxon>Spirochaetaceae</taxon>
        <taxon>Marispirochaeta</taxon>
    </lineage>
</organism>
<proteinExistence type="predicted"/>
<evidence type="ECO:0000259" key="1">
    <source>
        <dbReference type="Pfam" id="PF03235"/>
    </source>
</evidence>
<gene>
    <name evidence="2" type="ORF">B4O97_17905</name>
</gene>
<dbReference type="Proteomes" id="UP000192343">
    <property type="component" value="Unassembled WGS sequence"/>
</dbReference>